<evidence type="ECO:0000313" key="3">
    <source>
        <dbReference type="Proteomes" id="UP000263418"/>
    </source>
</evidence>
<reference evidence="2 3" key="1">
    <citation type="submission" date="2017-01" db="EMBL/GenBank/DDBJ databases">
        <title>Complete Genome Sequence of Vibrio vulnificus FORC_053.</title>
        <authorList>
            <consortium name="Food-borne Pathogen Omics Research Center"/>
            <person name="Chung H.Y."/>
            <person name="Na E.J."/>
            <person name="Song J.S."/>
            <person name="Kim H."/>
            <person name="Lee J.-H."/>
            <person name="Ryu S."/>
            <person name="Choi S.H."/>
        </authorList>
    </citation>
    <scope>NUCLEOTIDE SEQUENCE [LARGE SCALE GENOMIC DNA]</scope>
    <source>
        <strain evidence="2 3">FORC_053</strain>
    </source>
</reference>
<proteinExistence type="predicted"/>
<name>A0AAN1PT72_VIBVL</name>
<keyword evidence="1" id="KW-0472">Membrane</keyword>
<accession>A0AAN1PT72</accession>
<gene>
    <name evidence="2" type="ORF">FORC53_4120</name>
</gene>
<dbReference type="AlphaFoldDB" id="A0AAN1PT72"/>
<feature type="transmembrane region" description="Helical" evidence="1">
    <location>
        <begin position="48"/>
        <end position="68"/>
    </location>
</feature>
<keyword evidence="1" id="KW-1133">Transmembrane helix</keyword>
<keyword evidence="1" id="KW-0812">Transmembrane</keyword>
<organism evidence="2 3">
    <name type="scientific">Vibrio vulnificus</name>
    <dbReference type="NCBI Taxonomy" id="672"/>
    <lineage>
        <taxon>Bacteria</taxon>
        <taxon>Pseudomonadati</taxon>
        <taxon>Pseudomonadota</taxon>
        <taxon>Gammaproteobacteria</taxon>
        <taxon>Vibrionales</taxon>
        <taxon>Vibrionaceae</taxon>
        <taxon>Vibrio</taxon>
    </lineage>
</organism>
<protein>
    <submittedName>
        <fullName evidence="2">Uncharacterized protein</fullName>
    </submittedName>
</protein>
<evidence type="ECO:0000313" key="2">
    <source>
        <dbReference type="EMBL" id="AXX62459.1"/>
    </source>
</evidence>
<dbReference type="EMBL" id="CP019291">
    <property type="protein sequence ID" value="AXX62459.1"/>
    <property type="molecule type" value="Genomic_DNA"/>
</dbReference>
<sequence>MNHQGFEALNHKATQECTHSLNLVLESDAEEGIAINVRSRDLIKHNSASMMIFTTMTVVFGLALSDALRSKLC</sequence>
<dbReference type="Proteomes" id="UP000263418">
    <property type="component" value="Chromosome 2"/>
</dbReference>
<evidence type="ECO:0000256" key="1">
    <source>
        <dbReference type="SAM" id="Phobius"/>
    </source>
</evidence>